<dbReference type="InterPro" id="IPR001296">
    <property type="entry name" value="Glyco_trans_1"/>
</dbReference>
<dbReference type="PANTHER" id="PTHR46401">
    <property type="entry name" value="GLYCOSYLTRANSFERASE WBBK-RELATED"/>
    <property type="match status" value="1"/>
</dbReference>
<protein>
    <recommendedName>
        <fullName evidence="2">Glycosyl transferase family 1 domain-containing protein</fullName>
    </recommendedName>
</protein>
<gene>
    <name evidence="3" type="ORF">GCM10008927_12050</name>
</gene>
<comment type="caution">
    <text evidence="3">The sequence shown here is derived from an EMBL/GenBank/DDBJ whole genome shotgun (WGS) entry which is preliminary data.</text>
</comment>
<dbReference type="Proteomes" id="UP000634455">
    <property type="component" value="Unassembled WGS sequence"/>
</dbReference>
<name>A0ABQ3CZF1_9RHOB</name>
<proteinExistence type="predicted"/>
<evidence type="ECO:0000259" key="2">
    <source>
        <dbReference type="Pfam" id="PF00534"/>
    </source>
</evidence>
<evidence type="ECO:0000313" key="4">
    <source>
        <dbReference type="Proteomes" id="UP000634455"/>
    </source>
</evidence>
<evidence type="ECO:0000313" key="3">
    <source>
        <dbReference type="EMBL" id="GHA48556.1"/>
    </source>
</evidence>
<dbReference type="Pfam" id="PF00534">
    <property type="entry name" value="Glycos_transf_1"/>
    <property type="match status" value="1"/>
</dbReference>
<organism evidence="3 4">
    <name type="scientific">Paramylibacter ulvae</name>
    <dbReference type="NCBI Taxonomy" id="1651968"/>
    <lineage>
        <taxon>Bacteria</taxon>
        <taxon>Pseudomonadati</taxon>
        <taxon>Pseudomonadota</taxon>
        <taxon>Alphaproteobacteria</taxon>
        <taxon>Rhodobacterales</taxon>
        <taxon>Paracoccaceae</taxon>
        <taxon>Paramylibacter</taxon>
    </lineage>
</organism>
<dbReference type="SUPFAM" id="SSF53756">
    <property type="entry name" value="UDP-Glycosyltransferase/glycogen phosphorylase"/>
    <property type="match status" value="1"/>
</dbReference>
<evidence type="ECO:0000256" key="1">
    <source>
        <dbReference type="ARBA" id="ARBA00022679"/>
    </source>
</evidence>
<accession>A0ABQ3CZF1</accession>
<sequence length="204" mass="22766">MPKICVAKLGIHNADAQSDENFGNGRPYFVVLGTIEPRKNHMVLFDVWQKFQESIPAEQMPDLFVIGRRGWGNADVFRFLDQSSQIEMNIFEKEGLPDHVVAAAVSGAHALLFPSFAEGYGLPAIEAMAQNIPTICSDLVVFRECVGDYPTYVPATDVDQWYAAIKSRLEIGKKQAKLTAIELKLIDESTWTAHFNTVFAVEFP</sequence>
<keyword evidence="1" id="KW-0808">Transferase</keyword>
<feature type="domain" description="Glycosyl transferase family 1" evidence="2">
    <location>
        <begin position="19"/>
        <end position="178"/>
    </location>
</feature>
<dbReference type="Gene3D" id="3.40.50.2000">
    <property type="entry name" value="Glycogen Phosphorylase B"/>
    <property type="match status" value="1"/>
</dbReference>
<reference evidence="4" key="1">
    <citation type="journal article" date="2019" name="Int. J. Syst. Evol. Microbiol.">
        <title>The Global Catalogue of Microorganisms (GCM) 10K type strain sequencing project: providing services to taxonomists for standard genome sequencing and annotation.</title>
        <authorList>
            <consortium name="The Broad Institute Genomics Platform"/>
            <consortium name="The Broad Institute Genome Sequencing Center for Infectious Disease"/>
            <person name="Wu L."/>
            <person name="Ma J."/>
        </authorList>
    </citation>
    <scope>NUCLEOTIDE SEQUENCE [LARGE SCALE GENOMIC DNA]</scope>
    <source>
        <strain evidence="4">KCTC 32465</strain>
    </source>
</reference>
<dbReference type="EMBL" id="BMZF01000002">
    <property type="protein sequence ID" value="GHA48556.1"/>
    <property type="molecule type" value="Genomic_DNA"/>
</dbReference>
<dbReference type="PANTHER" id="PTHR46401:SF2">
    <property type="entry name" value="GLYCOSYLTRANSFERASE WBBK-RELATED"/>
    <property type="match status" value="1"/>
</dbReference>
<keyword evidence="4" id="KW-1185">Reference proteome</keyword>